<accession>A0A1Y1UWP7</accession>
<feature type="region of interest" description="Disordered" evidence="1">
    <location>
        <begin position="1"/>
        <end position="26"/>
    </location>
</feature>
<comment type="caution">
    <text evidence="2">The sequence shown here is derived from an EMBL/GenBank/DDBJ whole genome shotgun (WGS) entry which is preliminary data.</text>
</comment>
<evidence type="ECO:0000313" key="2">
    <source>
        <dbReference type="EMBL" id="ORX42425.1"/>
    </source>
</evidence>
<reference evidence="2 3" key="1">
    <citation type="submission" date="2016-08" db="EMBL/GenBank/DDBJ databases">
        <title>A Parts List for Fungal Cellulosomes Revealed by Comparative Genomics.</title>
        <authorList>
            <consortium name="DOE Joint Genome Institute"/>
            <person name="Haitjema C.H."/>
            <person name="Gilmore S.P."/>
            <person name="Henske J.K."/>
            <person name="Solomon K.V."/>
            <person name="De Groot R."/>
            <person name="Kuo A."/>
            <person name="Mondo S.J."/>
            <person name="Salamov A.A."/>
            <person name="Labutti K."/>
            <person name="Zhao Z."/>
            <person name="Chiniquy J."/>
            <person name="Barry K."/>
            <person name="Brewer H.M."/>
            <person name="Purvine S.O."/>
            <person name="Wright A.T."/>
            <person name="Boxma B."/>
            <person name="Van Alen T."/>
            <person name="Hackstein J.H."/>
            <person name="Baker S.E."/>
            <person name="Grigoriev I.V."/>
            <person name="O'Malley M.A."/>
        </authorList>
    </citation>
    <scope>NUCLEOTIDE SEQUENCE [LARGE SCALE GENOMIC DNA]</scope>
    <source>
        <strain evidence="2 3">S4</strain>
    </source>
</reference>
<feature type="non-terminal residue" evidence="2">
    <location>
        <position position="138"/>
    </location>
</feature>
<name>A0A1Y1UWP7_9FUNG</name>
<dbReference type="OrthoDB" id="5596350at2759"/>
<dbReference type="EMBL" id="MCFG01000820">
    <property type="protein sequence ID" value="ORX42425.1"/>
    <property type="molecule type" value="Genomic_DNA"/>
</dbReference>
<evidence type="ECO:0000256" key="1">
    <source>
        <dbReference type="SAM" id="MobiDB-lite"/>
    </source>
</evidence>
<proteinExistence type="predicted"/>
<protein>
    <submittedName>
        <fullName evidence="2">Uncharacterized protein</fullName>
    </submittedName>
</protein>
<dbReference type="AlphaFoldDB" id="A0A1Y1UWP7"/>
<organism evidence="2 3">
    <name type="scientific">Anaeromyces robustus</name>
    <dbReference type="NCBI Taxonomy" id="1754192"/>
    <lineage>
        <taxon>Eukaryota</taxon>
        <taxon>Fungi</taxon>
        <taxon>Fungi incertae sedis</taxon>
        <taxon>Chytridiomycota</taxon>
        <taxon>Chytridiomycota incertae sedis</taxon>
        <taxon>Neocallimastigomycetes</taxon>
        <taxon>Neocallimastigales</taxon>
        <taxon>Neocallimastigaceae</taxon>
        <taxon>Anaeromyces</taxon>
    </lineage>
</organism>
<dbReference type="Proteomes" id="UP000193944">
    <property type="component" value="Unassembled WGS sequence"/>
</dbReference>
<evidence type="ECO:0000313" key="3">
    <source>
        <dbReference type="Proteomes" id="UP000193944"/>
    </source>
</evidence>
<reference evidence="2 3" key="2">
    <citation type="submission" date="2016-08" db="EMBL/GenBank/DDBJ databases">
        <title>Pervasive Adenine N6-methylation of Active Genes in Fungi.</title>
        <authorList>
            <consortium name="DOE Joint Genome Institute"/>
            <person name="Mondo S.J."/>
            <person name="Dannebaum R.O."/>
            <person name="Kuo R.C."/>
            <person name="Labutti K."/>
            <person name="Haridas S."/>
            <person name="Kuo A."/>
            <person name="Salamov A."/>
            <person name="Ahrendt S.R."/>
            <person name="Lipzen A."/>
            <person name="Sullivan W."/>
            <person name="Andreopoulos W.B."/>
            <person name="Clum A."/>
            <person name="Lindquist E."/>
            <person name="Daum C."/>
            <person name="Ramamoorthy G.K."/>
            <person name="Gryganskyi A."/>
            <person name="Culley D."/>
            <person name="Magnuson J.K."/>
            <person name="James T.Y."/>
            <person name="O'Malley M.A."/>
            <person name="Stajich J.E."/>
            <person name="Spatafora J.W."/>
            <person name="Visel A."/>
            <person name="Grigoriev I.V."/>
        </authorList>
    </citation>
    <scope>NUCLEOTIDE SEQUENCE [LARGE SCALE GENOMIC DNA]</scope>
    <source>
        <strain evidence="2 3">S4</strain>
    </source>
</reference>
<gene>
    <name evidence="2" type="ORF">BCR32DRAFT_251971</name>
</gene>
<keyword evidence="3" id="KW-1185">Reference proteome</keyword>
<sequence length="138" mass="15706">MEDIQEQSSIEEINDTESTSNNNNLNEEQSNMTEIQMLENNDKFNIIKEANKLYPQITLAQLLSASPSLRKELELGCKPRVEQILCSLTSPNIPLIIGEIEDKYLRILYDTGANVNIITSNGLSKLTNREIYKSEEEQ</sequence>